<protein>
    <recommendedName>
        <fullName evidence="2">MOSC domain-containing protein</fullName>
    </recommendedName>
</protein>
<organism evidence="3 4">
    <name type="scientific">Rhamnusium bicolor</name>
    <dbReference type="NCBI Taxonomy" id="1586634"/>
    <lineage>
        <taxon>Eukaryota</taxon>
        <taxon>Metazoa</taxon>
        <taxon>Ecdysozoa</taxon>
        <taxon>Arthropoda</taxon>
        <taxon>Hexapoda</taxon>
        <taxon>Insecta</taxon>
        <taxon>Pterygota</taxon>
        <taxon>Neoptera</taxon>
        <taxon>Endopterygota</taxon>
        <taxon>Coleoptera</taxon>
        <taxon>Polyphaga</taxon>
        <taxon>Cucujiformia</taxon>
        <taxon>Chrysomeloidea</taxon>
        <taxon>Cerambycidae</taxon>
        <taxon>Lepturinae</taxon>
        <taxon>Rhagiini</taxon>
        <taxon>Rhamnusium</taxon>
    </lineage>
</organism>
<proteinExistence type="predicted"/>
<keyword evidence="4" id="KW-1185">Reference proteome</keyword>
<dbReference type="InterPro" id="IPR005302">
    <property type="entry name" value="MoCF_Sase_C"/>
</dbReference>
<gene>
    <name evidence="3" type="ORF">NQ314_005175</name>
</gene>
<dbReference type="GO" id="GO:0003824">
    <property type="term" value="F:catalytic activity"/>
    <property type="evidence" value="ECO:0007669"/>
    <property type="project" value="InterPro"/>
</dbReference>
<evidence type="ECO:0000259" key="2">
    <source>
        <dbReference type="PROSITE" id="PS51340"/>
    </source>
</evidence>
<reference evidence="3" key="1">
    <citation type="journal article" date="2023" name="Insect Mol. Biol.">
        <title>Genome sequencing provides insights into the evolution of gene families encoding plant cell wall-degrading enzymes in longhorned beetles.</title>
        <authorList>
            <person name="Shin N.R."/>
            <person name="Okamura Y."/>
            <person name="Kirsch R."/>
            <person name="Pauchet Y."/>
        </authorList>
    </citation>
    <scope>NUCLEOTIDE SEQUENCE</scope>
    <source>
        <strain evidence="3">RBIC_L_NR</strain>
    </source>
</reference>
<dbReference type="SUPFAM" id="SSF141673">
    <property type="entry name" value="MOSC N-terminal domain-like"/>
    <property type="match status" value="1"/>
</dbReference>
<dbReference type="InterPro" id="IPR011037">
    <property type="entry name" value="Pyrv_Knase-like_insert_dom_sf"/>
</dbReference>
<feature type="domain" description="MOSC" evidence="2">
    <location>
        <begin position="124"/>
        <end position="259"/>
    </location>
</feature>
<dbReference type="SUPFAM" id="SSF50800">
    <property type="entry name" value="PK beta-barrel domain-like"/>
    <property type="match status" value="1"/>
</dbReference>
<dbReference type="GO" id="GO:0030170">
    <property type="term" value="F:pyridoxal phosphate binding"/>
    <property type="evidence" value="ECO:0007669"/>
    <property type="project" value="InterPro"/>
</dbReference>
<name>A0AAV8ZI48_9CUCU</name>
<evidence type="ECO:0000313" key="4">
    <source>
        <dbReference type="Proteomes" id="UP001162156"/>
    </source>
</evidence>
<comment type="caution">
    <text evidence="3">The sequence shown here is derived from an EMBL/GenBank/DDBJ whole genome shotgun (WGS) entry which is preliminary data.</text>
</comment>
<accession>A0AAV8ZI48</accession>
<keyword evidence="1" id="KW-0812">Transmembrane</keyword>
<sequence>MVEKTILTQQTTIIAGILTIVATILGTYIYQQFRKRNIPTEWKAVGCFVAYHAENHEYRNSRHYPKMILIEVKAHTTDTVVISAPDTDPLFLTIPNKNKNEEVVIKHYRNEEIVSIDCGNEAAVWITRYALGKESGLRLAYHDGTYKRPQINKAYRDGLNSDLAAIHIINQASVFDINKRMGNSDVTAINFRPNLLVDGPNLEPYEEDNWEWVKVGDVVLKNVMEFRMSKGPEKGPVMGVLLEVFQTGIISVGDTVYVGKNS</sequence>
<dbReference type="InterPro" id="IPR005303">
    <property type="entry name" value="MOCOS_middle"/>
</dbReference>
<dbReference type="Proteomes" id="UP001162156">
    <property type="component" value="Unassembled WGS sequence"/>
</dbReference>
<keyword evidence="1" id="KW-0472">Membrane</keyword>
<keyword evidence="1" id="KW-1133">Transmembrane helix</keyword>
<feature type="transmembrane region" description="Helical" evidence="1">
    <location>
        <begin position="12"/>
        <end position="30"/>
    </location>
</feature>
<dbReference type="EMBL" id="JANEYF010001453">
    <property type="protein sequence ID" value="KAJ8964035.1"/>
    <property type="molecule type" value="Genomic_DNA"/>
</dbReference>
<dbReference type="AlphaFoldDB" id="A0AAV8ZI48"/>
<dbReference type="Pfam" id="PF03476">
    <property type="entry name" value="MOSC_N"/>
    <property type="match status" value="1"/>
</dbReference>
<dbReference type="GO" id="GO:0030151">
    <property type="term" value="F:molybdenum ion binding"/>
    <property type="evidence" value="ECO:0007669"/>
    <property type="project" value="InterPro"/>
</dbReference>
<dbReference type="PROSITE" id="PS51340">
    <property type="entry name" value="MOSC"/>
    <property type="match status" value="1"/>
</dbReference>
<evidence type="ECO:0000256" key="1">
    <source>
        <dbReference type="SAM" id="Phobius"/>
    </source>
</evidence>
<evidence type="ECO:0000313" key="3">
    <source>
        <dbReference type="EMBL" id="KAJ8964035.1"/>
    </source>
</evidence>
<dbReference type="Pfam" id="PF03473">
    <property type="entry name" value="MOSC"/>
    <property type="match status" value="1"/>
</dbReference>